<dbReference type="Gene3D" id="3.40.250.10">
    <property type="entry name" value="Rhodanese-like domain"/>
    <property type="match status" value="1"/>
</dbReference>
<name>A0A5D0RCM8_9FLAO</name>
<dbReference type="SMART" id="SM00450">
    <property type="entry name" value="RHOD"/>
    <property type="match status" value="1"/>
</dbReference>
<dbReference type="PROSITE" id="PS50206">
    <property type="entry name" value="RHODANESE_3"/>
    <property type="match status" value="1"/>
</dbReference>
<evidence type="ECO:0000313" key="3">
    <source>
        <dbReference type="Proteomes" id="UP000323720"/>
    </source>
</evidence>
<dbReference type="CDD" id="cd00158">
    <property type="entry name" value="RHOD"/>
    <property type="match status" value="1"/>
</dbReference>
<dbReference type="RefSeq" id="WP_148402880.1">
    <property type="nucleotide sequence ID" value="NZ_VSKK01000001.1"/>
</dbReference>
<protein>
    <submittedName>
        <fullName evidence="2">Rhodanese-like domain-containing protein</fullName>
    </submittedName>
</protein>
<dbReference type="AlphaFoldDB" id="A0A5D0RCM8"/>
<dbReference type="SUPFAM" id="SSF52821">
    <property type="entry name" value="Rhodanese/Cell cycle control phosphatase"/>
    <property type="match status" value="1"/>
</dbReference>
<dbReference type="NCBIfam" id="NF045521">
    <property type="entry name" value="rhoda_near_glyco"/>
    <property type="match status" value="1"/>
</dbReference>
<sequence length="164" mass="19179">MKKILFVIIGIASINMHAQDSLSRLLSRYNTQDIPYFSVQELAMPKTNYKILDAREPNEYQVSHINNALFVGYKHFQLEEVLKEIPNKQDTIVVYCSLGIRSENISRKLKNAGYTSIYNLYGGIFEWKNNDFPVYNLKNKETDSVHAFSRMWGKWLEKGEKVYN</sequence>
<proteinExistence type="predicted"/>
<accession>A0A5D0RCM8</accession>
<dbReference type="EMBL" id="VSKK01000001">
    <property type="protein sequence ID" value="TYB79143.1"/>
    <property type="molecule type" value="Genomic_DNA"/>
</dbReference>
<dbReference type="Proteomes" id="UP000323720">
    <property type="component" value="Unassembled WGS sequence"/>
</dbReference>
<reference evidence="2 3" key="1">
    <citation type="submission" date="2019-08" db="EMBL/GenBank/DDBJ databases">
        <title>Genomes of Antarctic Bizionia species.</title>
        <authorList>
            <person name="Bowman J.P."/>
        </authorList>
    </citation>
    <scope>NUCLEOTIDE SEQUENCE [LARGE SCALE GENOMIC DNA]</scope>
    <source>
        <strain evidence="2 3">ADA-4</strain>
    </source>
</reference>
<dbReference type="PANTHER" id="PTHR45431:SF3">
    <property type="entry name" value="RHODANESE-LIKE DOMAIN-CONTAINING PROTEIN 15, CHLOROPLASTIC"/>
    <property type="match status" value="1"/>
</dbReference>
<comment type="caution">
    <text evidence="2">The sequence shown here is derived from an EMBL/GenBank/DDBJ whole genome shotgun (WGS) entry which is preliminary data.</text>
</comment>
<organism evidence="2 3">
    <name type="scientific">Bizionia myxarmorum</name>
    <dbReference type="NCBI Taxonomy" id="291186"/>
    <lineage>
        <taxon>Bacteria</taxon>
        <taxon>Pseudomonadati</taxon>
        <taxon>Bacteroidota</taxon>
        <taxon>Flavobacteriia</taxon>
        <taxon>Flavobacteriales</taxon>
        <taxon>Flavobacteriaceae</taxon>
        <taxon>Bizionia</taxon>
    </lineage>
</organism>
<keyword evidence="3" id="KW-1185">Reference proteome</keyword>
<dbReference type="InterPro" id="IPR052367">
    <property type="entry name" value="Thiosulfate_ST/Rhodanese-like"/>
</dbReference>
<evidence type="ECO:0000259" key="1">
    <source>
        <dbReference type="PROSITE" id="PS50206"/>
    </source>
</evidence>
<evidence type="ECO:0000313" key="2">
    <source>
        <dbReference type="EMBL" id="TYB79143.1"/>
    </source>
</evidence>
<dbReference type="InterPro" id="IPR036873">
    <property type="entry name" value="Rhodanese-like_dom_sf"/>
</dbReference>
<dbReference type="PANTHER" id="PTHR45431">
    <property type="entry name" value="RHODANESE-LIKE DOMAIN-CONTAINING PROTEIN 15, CHLOROPLASTIC"/>
    <property type="match status" value="1"/>
</dbReference>
<dbReference type="Pfam" id="PF00581">
    <property type="entry name" value="Rhodanese"/>
    <property type="match status" value="1"/>
</dbReference>
<dbReference type="InterPro" id="IPR001763">
    <property type="entry name" value="Rhodanese-like_dom"/>
</dbReference>
<feature type="domain" description="Rhodanese" evidence="1">
    <location>
        <begin position="45"/>
        <end position="136"/>
    </location>
</feature>
<dbReference type="OrthoDB" id="598065at2"/>
<gene>
    <name evidence="2" type="ORF">ES674_05050</name>
</gene>